<comment type="similarity">
    <text evidence="6">Belongs to the ABC-4 integral membrane protein family.</text>
</comment>
<feature type="transmembrane region" description="Helical" evidence="7">
    <location>
        <begin position="23"/>
        <end position="42"/>
    </location>
</feature>
<reference evidence="10 11" key="1">
    <citation type="submission" date="2017-06" db="EMBL/GenBank/DDBJ databases">
        <title>Description of Rhodopirellula bahusiensis sp. nov.</title>
        <authorList>
            <person name="Kizina J."/>
            <person name="Harder J."/>
        </authorList>
    </citation>
    <scope>NUCLEOTIDE SEQUENCE [LARGE SCALE GENOMIC DNA]</scope>
    <source>
        <strain evidence="10 11">SWK21</strain>
    </source>
</reference>
<evidence type="ECO:0000256" key="4">
    <source>
        <dbReference type="ARBA" id="ARBA00022989"/>
    </source>
</evidence>
<dbReference type="EMBL" id="NIZW01000038">
    <property type="protein sequence ID" value="PHQ31810.1"/>
    <property type="molecule type" value="Genomic_DNA"/>
</dbReference>
<keyword evidence="4 7" id="KW-1133">Transmembrane helix</keyword>
<feature type="transmembrane region" description="Helical" evidence="7">
    <location>
        <begin position="402"/>
        <end position="424"/>
    </location>
</feature>
<evidence type="ECO:0000256" key="1">
    <source>
        <dbReference type="ARBA" id="ARBA00004651"/>
    </source>
</evidence>
<dbReference type="InterPro" id="IPR025857">
    <property type="entry name" value="MacB_PCD"/>
</dbReference>
<dbReference type="OrthoDB" id="9770099at2"/>
<evidence type="ECO:0000259" key="8">
    <source>
        <dbReference type="Pfam" id="PF02687"/>
    </source>
</evidence>
<keyword evidence="5 7" id="KW-0472">Membrane</keyword>
<dbReference type="RefSeq" id="WP_099264067.1">
    <property type="nucleotide sequence ID" value="NZ_NIZW01000038.1"/>
</dbReference>
<evidence type="ECO:0000256" key="2">
    <source>
        <dbReference type="ARBA" id="ARBA00022475"/>
    </source>
</evidence>
<evidence type="ECO:0000256" key="5">
    <source>
        <dbReference type="ARBA" id="ARBA00023136"/>
    </source>
</evidence>
<dbReference type="InterPro" id="IPR003838">
    <property type="entry name" value="ABC3_permease_C"/>
</dbReference>
<sequence>MIAQFFQTVDLGIKSLLVQKLRAGLAALGIFIGTSTVIWLVAMGEGVSYRAQQQILELGAKNVIVRTVQPNASGDEDANSRVKTYGLLRADYRRIVENIPNIRRAIPMRELKFELRLDDRTADAKLVGCAEEYLELNRLQIARGRWLSPRDRGKKVIVLADETAKRLFPFENPIGRAIWVGSEFYTVIGQTNDRTASAAIGGSLDSRDYNLDAYIPLQTLRQRVGDLVMKRVGGGQGFNFTGENVELSQITVEVNHIEEVDETAQIIETLLRKYHEKQDYAVVVPRELLRQAERTRTMFNVLLVVIAGISLLVGGIGIMNIMLATVTERTREIGVRRALGATRSDIIGQFLIETVVLTASGGIAGVLFGLSVGPMFRLIKRVISTISPESLPPIVDSLEPRIAMWSVVLSLGISLGVGVLFGVYPARKAAYLDPIEALRHE</sequence>
<feature type="domain" description="ABC3 transporter permease C-terminal" evidence="8">
    <location>
        <begin position="305"/>
        <end position="433"/>
    </location>
</feature>
<evidence type="ECO:0000256" key="7">
    <source>
        <dbReference type="SAM" id="Phobius"/>
    </source>
</evidence>
<feature type="domain" description="MacB-like periplasmic core" evidence="9">
    <location>
        <begin position="24"/>
        <end position="269"/>
    </location>
</feature>
<dbReference type="GO" id="GO:0022857">
    <property type="term" value="F:transmembrane transporter activity"/>
    <property type="evidence" value="ECO:0007669"/>
    <property type="project" value="TreeGrafter"/>
</dbReference>
<keyword evidence="3 7" id="KW-0812">Transmembrane</keyword>
<evidence type="ECO:0000256" key="3">
    <source>
        <dbReference type="ARBA" id="ARBA00022692"/>
    </source>
</evidence>
<feature type="transmembrane region" description="Helical" evidence="7">
    <location>
        <begin position="299"/>
        <end position="326"/>
    </location>
</feature>
<dbReference type="GO" id="GO:0005886">
    <property type="term" value="C:plasma membrane"/>
    <property type="evidence" value="ECO:0007669"/>
    <property type="project" value="UniProtKB-SubCell"/>
</dbReference>
<evidence type="ECO:0000259" key="9">
    <source>
        <dbReference type="Pfam" id="PF12704"/>
    </source>
</evidence>
<dbReference type="PANTHER" id="PTHR30572">
    <property type="entry name" value="MEMBRANE COMPONENT OF TRANSPORTER-RELATED"/>
    <property type="match status" value="1"/>
</dbReference>
<protein>
    <submittedName>
        <fullName evidence="10">ABC transporter substrate-binding protein</fullName>
    </submittedName>
</protein>
<name>A0A2G1VYX0_9BACT</name>
<organism evidence="10 11">
    <name type="scientific">Rhodopirellula bahusiensis</name>
    <dbReference type="NCBI Taxonomy" id="2014065"/>
    <lineage>
        <taxon>Bacteria</taxon>
        <taxon>Pseudomonadati</taxon>
        <taxon>Planctomycetota</taxon>
        <taxon>Planctomycetia</taxon>
        <taxon>Pirellulales</taxon>
        <taxon>Pirellulaceae</taxon>
        <taxon>Rhodopirellula</taxon>
    </lineage>
</organism>
<keyword evidence="2" id="KW-1003">Cell membrane</keyword>
<dbReference type="Proteomes" id="UP000225740">
    <property type="component" value="Unassembled WGS sequence"/>
</dbReference>
<keyword evidence="11" id="KW-1185">Reference proteome</keyword>
<feature type="transmembrane region" description="Helical" evidence="7">
    <location>
        <begin position="346"/>
        <end position="370"/>
    </location>
</feature>
<dbReference type="AlphaFoldDB" id="A0A2G1VYX0"/>
<evidence type="ECO:0000256" key="6">
    <source>
        <dbReference type="ARBA" id="ARBA00038076"/>
    </source>
</evidence>
<evidence type="ECO:0000313" key="11">
    <source>
        <dbReference type="Proteomes" id="UP000225740"/>
    </source>
</evidence>
<dbReference type="PANTHER" id="PTHR30572:SF4">
    <property type="entry name" value="ABC TRANSPORTER PERMEASE YTRF"/>
    <property type="match status" value="1"/>
</dbReference>
<proteinExistence type="inferred from homology"/>
<dbReference type="Pfam" id="PF12704">
    <property type="entry name" value="MacB_PCD"/>
    <property type="match status" value="1"/>
</dbReference>
<comment type="caution">
    <text evidence="10">The sequence shown here is derived from an EMBL/GenBank/DDBJ whole genome shotgun (WGS) entry which is preliminary data.</text>
</comment>
<evidence type="ECO:0000313" key="10">
    <source>
        <dbReference type="EMBL" id="PHQ31810.1"/>
    </source>
</evidence>
<comment type="subcellular location">
    <subcellularLocation>
        <location evidence="1">Cell membrane</location>
        <topology evidence="1">Multi-pass membrane protein</topology>
    </subcellularLocation>
</comment>
<dbReference type="InterPro" id="IPR050250">
    <property type="entry name" value="Macrolide_Exporter_MacB"/>
</dbReference>
<dbReference type="Pfam" id="PF02687">
    <property type="entry name" value="FtsX"/>
    <property type="match status" value="1"/>
</dbReference>
<accession>A0A2G1VYX0</accession>
<dbReference type="GeneID" id="90611886"/>
<gene>
    <name evidence="10" type="ORF">CEE69_28970</name>
</gene>